<proteinExistence type="predicted"/>
<protein>
    <submittedName>
        <fullName evidence="1">Uncharacterized protein</fullName>
    </submittedName>
</protein>
<keyword evidence="2" id="KW-1185">Reference proteome</keyword>
<reference evidence="1" key="1">
    <citation type="submission" date="2020-03" db="EMBL/GenBank/DDBJ databases">
        <title>Draft Genome Sequence of Cylindrodendrum hubeiense.</title>
        <authorList>
            <person name="Buettner E."/>
            <person name="Kellner H."/>
        </authorList>
    </citation>
    <scope>NUCLEOTIDE SEQUENCE</scope>
    <source>
        <strain evidence="1">IHI 201604</strain>
    </source>
</reference>
<accession>A0A9P5H139</accession>
<organism evidence="1 2">
    <name type="scientific">Cylindrodendrum hubeiense</name>
    <dbReference type="NCBI Taxonomy" id="595255"/>
    <lineage>
        <taxon>Eukaryota</taxon>
        <taxon>Fungi</taxon>
        <taxon>Dikarya</taxon>
        <taxon>Ascomycota</taxon>
        <taxon>Pezizomycotina</taxon>
        <taxon>Sordariomycetes</taxon>
        <taxon>Hypocreomycetidae</taxon>
        <taxon>Hypocreales</taxon>
        <taxon>Nectriaceae</taxon>
        <taxon>Cylindrodendrum</taxon>
    </lineage>
</organism>
<sequence length="201" mass="22137">MLEIDIQVSTTGLTAFVAKRPGQVALDRKEEVAKVGVVALCWGVKDGVKISYYTECSGQQPLSSEDPRAEDDLCLQMASFKVKISSKAFKPATFRNITGMLSSGQCSSNENTNQETRILPITLHKLDIETLDEIFSETIKLPGGQTVARMLETKNGSYTKRLLEVDSASRLAELVNDACYPPGKQTKTIMSKELRQDICNI</sequence>
<evidence type="ECO:0000313" key="1">
    <source>
        <dbReference type="EMBL" id="KAF7534188.1"/>
    </source>
</evidence>
<gene>
    <name evidence="1" type="ORF">G7Z17_g13394</name>
</gene>
<dbReference type="AlphaFoldDB" id="A0A9P5H139"/>
<comment type="caution">
    <text evidence="1">The sequence shown here is derived from an EMBL/GenBank/DDBJ whole genome shotgun (WGS) entry which is preliminary data.</text>
</comment>
<dbReference type="EMBL" id="JAANBB010000781">
    <property type="protein sequence ID" value="KAF7534188.1"/>
    <property type="molecule type" value="Genomic_DNA"/>
</dbReference>
<name>A0A9P5H139_9HYPO</name>
<dbReference type="Proteomes" id="UP000722485">
    <property type="component" value="Unassembled WGS sequence"/>
</dbReference>
<evidence type="ECO:0000313" key="2">
    <source>
        <dbReference type="Proteomes" id="UP000722485"/>
    </source>
</evidence>